<dbReference type="InterPro" id="IPR011049">
    <property type="entry name" value="Serralysin-like_metalloprot_C"/>
</dbReference>
<comment type="caution">
    <text evidence="3">The sequence shown here is derived from an EMBL/GenBank/DDBJ whole genome shotgun (WGS) entry which is preliminary data.</text>
</comment>
<reference evidence="3 4" key="1">
    <citation type="submission" date="2017-07" db="EMBL/GenBank/DDBJ databases">
        <title>Thauera sp. KNDSS-Mac4 genome sequence and assembly.</title>
        <authorList>
            <person name="Mayilraj S."/>
        </authorList>
    </citation>
    <scope>NUCLEOTIDE SEQUENCE [LARGE SCALE GENOMIC DNA]</scope>
    <source>
        <strain evidence="3 4">KNDSS-Mac4</strain>
    </source>
</reference>
<accession>A0A235EUI1</accession>
<dbReference type="OrthoDB" id="4648428at2"/>
<dbReference type="Gene3D" id="2.150.10.10">
    <property type="entry name" value="Serralysin-like metalloprotease, C-terminal"/>
    <property type="match status" value="1"/>
</dbReference>
<dbReference type="InterPro" id="IPR040853">
    <property type="entry name" value="RapA2_cadherin-like"/>
</dbReference>
<evidence type="ECO:0000259" key="2">
    <source>
        <dbReference type="Pfam" id="PF17803"/>
    </source>
</evidence>
<dbReference type="NCBIfam" id="TIGR03661">
    <property type="entry name" value="T1SS_VCA0849"/>
    <property type="match status" value="1"/>
</dbReference>
<dbReference type="Pfam" id="PF17803">
    <property type="entry name" value="Cadherin_4"/>
    <property type="match status" value="1"/>
</dbReference>
<feature type="region of interest" description="Disordered" evidence="1">
    <location>
        <begin position="1"/>
        <end position="59"/>
    </location>
</feature>
<feature type="compositionally biased region" description="Pro residues" evidence="1">
    <location>
        <begin position="1"/>
        <end position="52"/>
    </location>
</feature>
<proteinExistence type="predicted"/>
<feature type="domain" description="RapA2 cadherin-like" evidence="2">
    <location>
        <begin position="46"/>
        <end position="122"/>
    </location>
</feature>
<evidence type="ECO:0000313" key="4">
    <source>
        <dbReference type="Proteomes" id="UP000215181"/>
    </source>
</evidence>
<gene>
    <name evidence="3" type="ORF">CGK74_16825</name>
</gene>
<sequence>TTEPPTTEPPTTEPPTTEPPTNDPPTTEPPTTEPPTTEPPTTEPPTTEPPNNGPEAEGDEYDIVEGTTAELGSLLDNDTDLDGDPIQVSAVRVNGTEYIVSEGFTTPLGGTVTLQPDGTFSYVAPILDHDDEVPNHDTFEYRVTDGTDESSWTTVKVNVTDTDVDAIDDHQFVAQGTTVTGNVLGNDTGNDQPLRVDQVSFQGETKQIAEGGEVSFDTPNGLLVIRSDGSYSYTSQMQPPVSYKDPNLNMWVAENGVVGLYGFRDNPDGSDWTFDIDKLTTAASQDVGFKGGGGSGKAGVGVMLLQSSAIDHDEHLVIALQGEADSVLVSLGQFNAAQSEQGFWTAYDLEGNVVGSGSLGGGVNDNGGVYSVLIDPPDSFSYLNLSFESGSTSNAGFVVSDIDVNYAPDVFEYVAIDIDGSTDSATLTLTPYGEVITTLAARVLEDDGALSGSGAGDDVLYGGLGADVFEWHLGDQGSADDPARDVIKDFSLSDGDALDLRDLLQDESAGTLDSYLHFEFDPDSGDTTVMVSSTGAFGEGGYDAADQVIVVENVDLTSGLGSDQLIIQDLINKGKLITD</sequence>
<protein>
    <recommendedName>
        <fullName evidence="2">RapA2 cadherin-like domain-containing protein</fullName>
    </recommendedName>
</protein>
<organism evidence="3 4">
    <name type="scientific">Thauera propionica</name>
    <dbReference type="NCBI Taxonomy" id="2019431"/>
    <lineage>
        <taxon>Bacteria</taxon>
        <taxon>Pseudomonadati</taxon>
        <taxon>Pseudomonadota</taxon>
        <taxon>Betaproteobacteria</taxon>
        <taxon>Rhodocyclales</taxon>
        <taxon>Zoogloeaceae</taxon>
        <taxon>Thauera</taxon>
    </lineage>
</organism>
<evidence type="ECO:0000256" key="1">
    <source>
        <dbReference type="SAM" id="MobiDB-lite"/>
    </source>
</evidence>
<dbReference type="RefSeq" id="WP_133091929.1">
    <property type="nucleotide sequence ID" value="NZ_NOIH01000030.1"/>
</dbReference>
<dbReference type="Proteomes" id="UP000215181">
    <property type="component" value="Unassembled WGS sequence"/>
</dbReference>
<dbReference type="EMBL" id="NOIH01000030">
    <property type="protein sequence ID" value="OYD52708.1"/>
    <property type="molecule type" value="Genomic_DNA"/>
</dbReference>
<keyword evidence="4" id="KW-1185">Reference proteome</keyword>
<dbReference type="AlphaFoldDB" id="A0A235EUI1"/>
<feature type="non-terminal residue" evidence="3">
    <location>
        <position position="1"/>
    </location>
</feature>
<name>A0A235EUI1_9RHOO</name>
<evidence type="ECO:0000313" key="3">
    <source>
        <dbReference type="EMBL" id="OYD52708.1"/>
    </source>
</evidence>
<dbReference type="InterPro" id="IPR019960">
    <property type="entry name" value="T1SS_VCA0849"/>
</dbReference>